<dbReference type="PANTHER" id="PTHR48006:SF50">
    <property type="entry name" value="OS03G0724300 PROTEIN"/>
    <property type="match status" value="1"/>
</dbReference>
<evidence type="ECO:0000313" key="12">
    <source>
        <dbReference type="EMBL" id="KAI5063070.1"/>
    </source>
</evidence>
<keyword evidence="13" id="KW-1185">Reference proteome</keyword>
<comment type="caution">
    <text evidence="12">The sequence shown here is derived from an EMBL/GenBank/DDBJ whole genome shotgun (WGS) entry which is preliminary data.</text>
</comment>
<dbReference type="FunFam" id="3.30.200.20:FF:000433">
    <property type="entry name" value="Predicted protein"/>
    <property type="match status" value="1"/>
</dbReference>
<protein>
    <recommendedName>
        <fullName evidence="11">Protein kinase domain-containing protein</fullName>
    </recommendedName>
</protein>
<dbReference type="Proteomes" id="UP000886520">
    <property type="component" value="Chromosome 21"/>
</dbReference>
<dbReference type="GO" id="GO:0016020">
    <property type="term" value="C:membrane"/>
    <property type="evidence" value="ECO:0007669"/>
    <property type="project" value="UniProtKB-SubCell"/>
</dbReference>
<keyword evidence="8" id="KW-0325">Glycoprotein</keyword>
<accession>A0A9D4Z6Q4</accession>
<dbReference type="OrthoDB" id="676979at2759"/>
<dbReference type="SMART" id="SM00369">
    <property type="entry name" value="LRR_TYP"/>
    <property type="match status" value="6"/>
</dbReference>
<reference evidence="12" key="1">
    <citation type="submission" date="2021-01" db="EMBL/GenBank/DDBJ databases">
        <title>Adiantum capillus-veneris genome.</title>
        <authorList>
            <person name="Fang Y."/>
            <person name="Liao Q."/>
        </authorList>
    </citation>
    <scope>NUCLEOTIDE SEQUENCE</scope>
    <source>
        <strain evidence="12">H3</strain>
        <tissue evidence="12">Leaf</tissue>
    </source>
</reference>
<dbReference type="GO" id="GO:0006952">
    <property type="term" value="P:defense response"/>
    <property type="evidence" value="ECO:0007669"/>
    <property type="project" value="UniProtKB-ARBA"/>
</dbReference>
<evidence type="ECO:0000256" key="4">
    <source>
        <dbReference type="ARBA" id="ARBA00022729"/>
    </source>
</evidence>
<evidence type="ECO:0000259" key="11">
    <source>
        <dbReference type="PROSITE" id="PS50011"/>
    </source>
</evidence>
<dbReference type="InterPro" id="IPR003591">
    <property type="entry name" value="Leu-rich_rpt_typical-subtyp"/>
</dbReference>
<dbReference type="InterPro" id="IPR051824">
    <property type="entry name" value="LRR_Rcpt-Like_S/T_Kinase"/>
</dbReference>
<dbReference type="Pfam" id="PF13855">
    <property type="entry name" value="LRR_8"/>
    <property type="match status" value="1"/>
</dbReference>
<dbReference type="InterPro" id="IPR001611">
    <property type="entry name" value="Leu-rich_rpt"/>
</dbReference>
<sequence length="1041" mass="112423">MQGYVLVSFFTSSEQSKLQRRRGWARTHVVGESGCCFALLNLPQLKTFGFLKSADVLKDFHGFELFSSSRIVSSSRAFALYCSWGRLCAVHESGFWVFSSHCCKCCLKGLPRTTLSIMAEVMEEEDAAVSVSALLLSIVHSCKQSVATEPINFKSHYLRSLQSSEVPINRSEAATLLDLRGVLGIRARYWPRKTDPCVVWTGIVCENGQVVSITLTGLRRTVKGALTPAFAVEPLQNLTSLRSFNSSGFTLPGSIPDWFGTLSGLEQLDLSSSSITSILPSSLGNLSSLQTLAISRNNISGPVPSSLGNLVNLTLLDLSSNNLSGPIPESLTNLQKLDSLNLALNVLVGQITPGFANLSSLQVLVLSSNKLEGSIPSELGSLFSLTNLDLSSNTLSGSIPPSLGKLTSLVSLILSSNFLNGSIPAELSNCTSLQVLSLDGNALTGTLPTSLGLLRNISTLSLSVNNLTGSLPSGFSGFTQAQQILLSKNLFYGFIPFAAANLARITEFDLSENYFEGSIPTPFVPSAVLDVNCLSNQPNQRSIETCTQFYADRGLVFVQSQASSPSTSPESGKSKHLLPILAGALGGLVLAVLVICILFFLLRKKRKKKVEEKDLASGSRRGAPQPVPGTLSVNLLSLGENYSYAQLLQATGEFNELNLLKAGHSGLLYRGTLDSGLPIVVKRIELAKYKKDSYLAELDLFGKASHTRLVPLLGHCFEQEDEKLLVYKYMPGRDLGYALHRNTIGNTSEDTLPSLDWITRLKIAIGAAEGLTYLHNECTPALVHRDIQASSVLLDDKFEVRLGSLTEACAAVGESHQGVISRILRRSQTSEHGDTGAAAPTCAYDVYCFGKVLLELVSGKLGISGSTDPSTEAWLEWALTFINTYDKEAISKIVDPSLIVDEDLMEEVWAMSIVAKSCLNPKPSKRPLMRYILKALENPLKVVREDRLNGSARSQASSHGSWNAALFGSWRHSSSETVVIPGSLREEYLQKNNVKQPTNGGSQGSGQGDVSQRRPGSSEIFPEPLEESVAPAPTNSDKQDN</sequence>
<dbReference type="SUPFAM" id="SSF56112">
    <property type="entry name" value="Protein kinase-like (PK-like)"/>
    <property type="match status" value="1"/>
</dbReference>
<dbReference type="GO" id="GO:0004672">
    <property type="term" value="F:protein kinase activity"/>
    <property type="evidence" value="ECO:0007669"/>
    <property type="project" value="InterPro"/>
</dbReference>
<comment type="subcellular location">
    <subcellularLocation>
        <location evidence="1">Membrane</location>
        <topology evidence="1">Single-pass membrane protein</topology>
    </subcellularLocation>
</comment>
<keyword evidence="2" id="KW-0433">Leucine-rich repeat</keyword>
<evidence type="ECO:0000256" key="6">
    <source>
        <dbReference type="ARBA" id="ARBA00022989"/>
    </source>
</evidence>
<dbReference type="GO" id="GO:0051707">
    <property type="term" value="P:response to other organism"/>
    <property type="evidence" value="ECO:0007669"/>
    <property type="project" value="UniProtKB-ARBA"/>
</dbReference>
<dbReference type="Gene3D" id="1.10.510.10">
    <property type="entry name" value="Transferase(Phosphotransferase) domain 1"/>
    <property type="match status" value="1"/>
</dbReference>
<proteinExistence type="predicted"/>
<dbReference type="AlphaFoldDB" id="A0A9D4Z6Q4"/>
<dbReference type="Gene3D" id="3.80.10.10">
    <property type="entry name" value="Ribonuclease Inhibitor"/>
    <property type="match status" value="3"/>
</dbReference>
<evidence type="ECO:0000256" key="9">
    <source>
        <dbReference type="SAM" id="MobiDB-lite"/>
    </source>
</evidence>
<gene>
    <name evidence="12" type="ORF">GOP47_0021617</name>
</gene>
<dbReference type="GO" id="GO:0009791">
    <property type="term" value="P:post-embryonic development"/>
    <property type="evidence" value="ECO:0007669"/>
    <property type="project" value="UniProtKB-ARBA"/>
</dbReference>
<dbReference type="Pfam" id="PF07714">
    <property type="entry name" value="PK_Tyr_Ser-Thr"/>
    <property type="match status" value="1"/>
</dbReference>
<dbReference type="PROSITE" id="PS50011">
    <property type="entry name" value="PROTEIN_KINASE_DOM"/>
    <property type="match status" value="1"/>
</dbReference>
<evidence type="ECO:0000256" key="5">
    <source>
        <dbReference type="ARBA" id="ARBA00022737"/>
    </source>
</evidence>
<evidence type="ECO:0000256" key="10">
    <source>
        <dbReference type="SAM" id="Phobius"/>
    </source>
</evidence>
<evidence type="ECO:0000256" key="8">
    <source>
        <dbReference type="ARBA" id="ARBA00023180"/>
    </source>
</evidence>
<evidence type="ECO:0000256" key="2">
    <source>
        <dbReference type="ARBA" id="ARBA00022614"/>
    </source>
</evidence>
<dbReference type="InterPro" id="IPR032675">
    <property type="entry name" value="LRR_dom_sf"/>
</dbReference>
<evidence type="ECO:0000256" key="3">
    <source>
        <dbReference type="ARBA" id="ARBA00022692"/>
    </source>
</evidence>
<evidence type="ECO:0000313" key="13">
    <source>
        <dbReference type="Proteomes" id="UP000886520"/>
    </source>
</evidence>
<feature type="transmembrane region" description="Helical" evidence="10">
    <location>
        <begin position="577"/>
        <end position="602"/>
    </location>
</feature>
<keyword evidence="4" id="KW-0732">Signal</keyword>
<dbReference type="InterPro" id="IPR011009">
    <property type="entry name" value="Kinase-like_dom_sf"/>
</dbReference>
<dbReference type="InterPro" id="IPR001245">
    <property type="entry name" value="Ser-Thr/Tyr_kinase_cat_dom"/>
</dbReference>
<keyword evidence="6 10" id="KW-1133">Transmembrane helix</keyword>
<dbReference type="FunFam" id="3.80.10.10:FF:000453">
    <property type="entry name" value="Leucine-rich receptor-like protein kinase family protein"/>
    <property type="match status" value="1"/>
</dbReference>
<organism evidence="12 13">
    <name type="scientific">Adiantum capillus-veneris</name>
    <name type="common">Maidenhair fern</name>
    <dbReference type="NCBI Taxonomy" id="13818"/>
    <lineage>
        <taxon>Eukaryota</taxon>
        <taxon>Viridiplantae</taxon>
        <taxon>Streptophyta</taxon>
        <taxon>Embryophyta</taxon>
        <taxon>Tracheophyta</taxon>
        <taxon>Polypodiopsida</taxon>
        <taxon>Polypodiidae</taxon>
        <taxon>Polypodiales</taxon>
        <taxon>Pteridineae</taxon>
        <taxon>Pteridaceae</taxon>
        <taxon>Vittarioideae</taxon>
        <taxon>Adiantum</taxon>
    </lineage>
</organism>
<dbReference type="EMBL" id="JABFUD020000021">
    <property type="protein sequence ID" value="KAI5063070.1"/>
    <property type="molecule type" value="Genomic_DNA"/>
</dbReference>
<feature type="region of interest" description="Disordered" evidence="9">
    <location>
        <begin position="994"/>
        <end position="1041"/>
    </location>
</feature>
<dbReference type="InterPro" id="IPR000719">
    <property type="entry name" value="Prot_kinase_dom"/>
</dbReference>
<evidence type="ECO:0000256" key="7">
    <source>
        <dbReference type="ARBA" id="ARBA00023136"/>
    </source>
</evidence>
<keyword evidence="3 10" id="KW-0812">Transmembrane</keyword>
<name>A0A9D4Z6Q4_ADICA</name>
<dbReference type="Pfam" id="PF00560">
    <property type="entry name" value="LRR_1"/>
    <property type="match status" value="6"/>
</dbReference>
<keyword evidence="5" id="KW-0677">Repeat</keyword>
<feature type="domain" description="Protein kinase" evidence="11">
    <location>
        <begin position="654"/>
        <end position="941"/>
    </location>
</feature>
<dbReference type="FunFam" id="1.10.510.10:FF:000448">
    <property type="entry name" value="Putative LRR receptor-like serine/threonine-protein kinase"/>
    <property type="match status" value="1"/>
</dbReference>
<dbReference type="GO" id="GO:0005524">
    <property type="term" value="F:ATP binding"/>
    <property type="evidence" value="ECO:0007669"/>
    <property type="project" value="InterPro"/>
</dbReference>
<dbReference type="SUPFAM" id="SSF52058">
    <property type="entry name" value="L domain-like"/>
    <property type="match status" value="1"/>
</dbReference>
<dbReference type="FunFam" id="3.80.10.10:FF:000383">
    <property type="entry name" value="Leucine-rich repeat receptor protein kinase EMS1"/>
    <property type="match status" value="1"/>
</dbReference>
<dbReference type="PANTHER" id="PTHR48006">
    <property type="entry name" value="LEUCINE-RICH REPEAT-CONTAINING PROTEIN DDB_G0281931-RELATED"/>
    <property type="match status" value="1"/>
</dbReference>
<dbReference type="Gene3D" id="3.30.200.20">
    <property type="entry name" value="Phosphorylase Kinase, domain 1"/>
    <property type="match status" value="1"/>
</dbReference>
<evidence type="ECO:0000256" key="1">
    <source>
        <dbReference type="ARBA" id="ARBA00004167"/>
    </source>
</evidence>
<keyword evidence="7 10" id="KW-0472">Membrane</keyword>